<feature type="region of interest" description="Disordered" evidence="1">
    <location>
        <begin position="55"/>
        <end position="108"/>
    </location>
</feature>
<dbReference type="Proteomes" id="UP000298138">
    <property type="component" value="Unassembled WGS sequence"/>
</dbReference>
<gene>
    <name evidence="2" type="ORF">EX30DRAFT_383565</name>
</gene>
<feature type="region of interest" description="Disordered" evidence="1">
    <location>
        <begin position="148"/>
        <end position="168"/>
    </location>
</feature>
<proteinExistence type="predicted"/>
<evidence type="ECO:0000313" key="3">
    <source>
        <dbReference type="Proteomes" id="UP000298138"/>
    </source>
</evidence>
<organism evidence="2 3">
    <name type="scientific">Ascodesmis nigricans</name>
    <dbReference type="NCBI Taxonomy" id="341454"/>
    <lineage>
        <taxon>Eukaryota</taxon>
        <taxon>Fungi</taxon>
        <taxon>Dikarya</taxon>
        <taxon>Ascomycota</taxon>
        <taxon>Pezizomycotina</taxon>
        <taxon>Pezizomycetes</taxon>
        <taxon>Pezizales</taxon>
        <taxon>Ascodesmidaceae</taxon>
        <taxon>Ascodesmis</taxon>
    </lineage>
</organism>
<dbReference type="InParanoid" id="A0A4S2MRQ2"/>
<reference evidence="2 3" key="1">
    <citation type="submission" date="2019-04" db="EMBL/GenBank/DDBJ databases">
        <title>Comparative genomics and transcriptomics to analyze fruiting body development in filamentous ascomycetes.</title>
        <authorList>
            <consortium name="DOE Joint Genome Institute"/>
            <person name="Lutkenhaus R."/>
            <person name="Traeger S."/>
            <person name="Breuer J."/>
            <person name="Kuo A."/>
            <person name="Lipzen A."/>
            <person name="Pangilinan J."/>
            <person name="Dilworth D."/>
            <person name="Sandor L."/>
            <person name="Poggeler S."/>
            <person name="Barry K."/>
            <person name="Grigoriev I.V."/>
            <person name="Nowrousian M."/>
        </authorList>
    </citation>
    <scope>NUCLEOTIDE SEQUENCE [LARGE SCALE GENOMIC DNA]</scope>
    <source>
        <strain evidence="2 3">CBS 389.68</strain>
    </source>
</reference>
<keyword evidence="3" id="KW-1185">Reference proteome</keyword>
<feature type="compositionally biased region" description="Polar residues" evidence="1">
    <location>
        <begin position="55"/>
        <end position="79"/>
    </location>
</feature>
<name>A0A4S2MRQ2_9PEZI</name>
<feature type="compositionally biased region" description="Basic residues" evidence="1">
    <location>
        <begin position="84"/>
        <end position="97"/>
    </location>
</feature>
<dbReference type="AlphaFoldDB" id="A0A4S2MRQ2"/>
<sequence>MTGFKFTKFRVLLHGHTEPCECVLSPEPHQSLYCTGILMTHILLLRDTSANIPSTTLGIRTPSHHNPNGNSSHFTTSAPITAITHHKSNPHKPKSKPPGRSASTSSIPSSVVCSSHVAPRYAMHGRVYFIKMMMMVMDGCGAVAEKMKEKDGVGDEMSDTPPRGTPPSDLAAVLEGAILSSLPT</sequence>
<evidence type="ECO:0000313" key="2">
    <source>
        <dbReference type="EMBL" id="TGZ78779.1"/>
    </source>
</evidence>
<evidence type="ECO:0000256" key="1">
    <source>
        <dbReference type="SAM" id="MobiDB-lite"/>
    </source>
</evidence>
<accession>A0A4S2MRQ2</accession>
<protein>
    <submittedName>
        <fullName evidence="2">Uncharacterized protein</fullName>
    </submittedName>
</protein>
<dbReference type="EMBL" id="ML220138">
    <property type="protein sequence ID" value="TGZ78779.1"/>
    <property type="molecule type" value="Genomic_DNA"/>
</dbReference>